<keyword evidence="1" id="KW-0808">Transferase</keyword>
<comment type="caution">
    <text evidence="1">The sequence shown here is derived from an EMBL/GenBank/DDBJ whole genome shotgun (WGS) entry which is preliminary data.</text>
</comment>
<dbReference type="GO" id="GO:0016301">
    <property type="term" value="F:kinase activity"/>
    <property type="evidence" value="ECO:0007669"/>
    <property type="project" value="UniProtKB-KW"/>
</dbReference>
<keyword evidence="1" id="KW-0418">Kinase</keyword>
<protein>
    <submittedName>
        <fullName evidence="1">NIMA-related kinase 4</fullName>
    </submittedName>
</protein>
<evidence type="ECO:0000313" key="1">
    <source>
        <dbReference type="EMBL" id="GER34891.1"/>
    </source>
</evidence>
<reference evidence="2" key="1">
    <citation type="journal article" date="2019" name="Curr. Biol.">
        <title>Genome Sequence of Striga asiatica Provides Insight into the Evolution of Plant Parasitism.</title>
        <authorList>
            <person name="Yoshida S."/>
            <person name="Kim S."/>
            <person name="Wafula E.K."/>
            <person name="Tanskanen J."/>
            <person name="Kim Y.M."/>
            <person name="Honaas L."/>
            <person name="Yang Z."/>
            <person name="Spallek T."/>
            <person name="Conn C.E."/>
            <person name="Ichihashi Y."/>
            <person name="Cheong K."/>
            <person name="Cui S."/>
            <person name="Der J.P."/>
            <person name="Gundlach H."/>
            <person name="Jiao Y."/>
            <person name="Hori C."/>
            <person name="Ishida J.K."/>
            <person name="Kasahara H."/>
            <person name="Kiba T."/>
            <person name="Kim M.S."/>
            <person name="Koo N."/>
            <person name="Laohavisit A."/>
            <person name="Lee Y.H."/>
            <person name="Lumba S."/>
            <person name="McCourt P."/>
            <person name="Mortimer J.C."/>
            <person name="Mutuku J.M."/>
            <person name="Nomura T."/>
            <person name="Sasaki-Sekimoto Y."/>
            <person name="Seto Y."/>
            <person name="Wang Y."/>
            <person name="Wakatake T."/>
            <person name="Sakakibara H."/>
            <person name="Demura T."/>
            <person name="Yamaguchi S."/>
            <person name="Yoneyama K."/>
            <person name="Manabe R.I."/>
            <person name="Nelson D.C."/>
            <person name="Schulman A.H."/>
            <person name="Timko M.P."/>
            <person name="dePamphilis C.W."/>
            <person name="Choi D."/>
            <person name="Shirasu K."/>
        </authorList>
    </citation>
    <scope>NUCLEOTIDE SEQUENCE [LARGE SCALE GENOMIC DNA]</scope>
    <source>
        <strain evidence="2">cv. UVA1</strain>
    </source>
</reference>
<accession>A0A5A7PQL8</accession>
<keyword evidence="2" id="KW-1185">Reference proteome</keyword>
<dbReference type="OrthoDB" id="10669781at2759"/>
<gene>
    <name evidence="1" type="ORF">STAS_11147</name>
</gene>
<dbReference type="Proteomes" id="UP000325081">
    <property type="component" value="Unassembled WGS sequence"/>
</dbReference>
<dbReference type="EMBL" id="BKCP01004960">
    <property type="protein sequence ID" value="GER34891.1"/>
    <property type="molecule type" value="Genomic_DNA"/>
</dbReference>
<dbReference type="AlphaFoldDB" id="A0A5A7PQL8"/>
<sequence length="333" mass="34102">MVFSGYLLSLDREREVQMSESISSATSFIDGLFCRFSSRHPTARNASAFIVSTWSSPAPSLSPGSIASMTLSSSTSLLTYIAKFTSSGSLQKSIALWAVKSSNKTTPKLYTSLLSVNWYPSVPCAHVVTWLTSACASLDSPKSETFPLSFSSNLRDRGRVEVCEPVGRVPRNAQAAGPGEEPAAGGVREVVREGTIGDVLVDKKGLVELDAAAEEADEAAVVDLAEYADLVQELVGALGVAELGALDGDCCGGGGGGGGVVEEEDGAVDLAVAAGAEEVVAGEVVGSTFDLFAGEEFGGGAAGVEDELALAGDAVLLVADASVAFVGEECDEG</sequence>
<proteinExistence type="predicted"/>
<organism evidence="1 2">
    <name type="scientific">Striga asiatica</name>
    <name type="common">Asiatic witchweed</name>
    <name type="synonym">Buchnera asiatica</name>
    <dbReference type="NCBI Taxonomy" id="4170"/>
    <lineage>
        <taxon>Eukaryota</taxon>
        <taxon>Viridiplantae</taxon>
        <taxon>Streptophyta</taxon>
        <taxon>Embryophyta</taxon>
        <taxon>Tracheophyta</taxon>
        <taxon>Spermatophyta</taxon>
        <taxon>Magnoliopsida</taxon>
        <taxon>eudicotyledons</taxon>
        <taxon>Gunneridae</taxon>
        <taxon>Pentapetalae</taxon>
        <taxon>asterids</taxon>
        <taxon>lamiids</taxon>
        <taxon>Lamiales</taxon>
        <taxon>Orobanchaceae</taxon>
        <taxon>Buchnereae</taxon>
        <taxon>Striga</taxon>
    </lineage>
</organism>
<evidence type="ECO:0000313" key="2">
    <source>
        <dbReference type="Proteomes" id="UP000325081"/>
    </source>
</evidence>
<name>A0A5A7PQL8_STRAF</name>